<accession>A0A918VUI5</accession>
<sequence length="119" mass="13293">MKKETIWFIISILFLTGTKVSSCSTPKTVPYARVVEMPNENLKNGRILFNNHCATCHPEGLSGVGLAIINKPLPKGLIKFQIRNGIGLMPAFNEEQLSDGQVENIAEYLLYLRKDNSKD</sequence>
<evidence type="ECO:0000313" key="6">
    <source>
        <dbReference type="EMBL" id="GHA25394.1"/>
    </source>
</evidence>
<gene>
    <name evidence="6" type="ORF">GCM10007103_03290</name>
</gene>
<evidence type="ECO:0000256" key="4">
    <source>
        <dbReference type="PROSITE-ProRule" id="PRU00433"/>
    </source>
</evidence>
<evidence type="ECO:0000256" key="2">
    <source>
        <dbReference type="ARBA" id="ARBA00022723"/>
    </source>
</evidence>
<dbReference type="InterPro" id="IPR009056">
    <property type="entry name" value="Cyt_c-like_dom"/>
</dbReference>
<comment type="caution">
    <text evidence="6">The sequence shown here is derived from an EMBL/GenBank/DDBJ whole genome shotgun (WGS) entry which is preliminary data.</text>
</comment>
<feature type="domain" description="Cytochrome c" evidence="5">
    <location>
        <begin position="40"/>
        <end position="113"/>
    </location>
</feature>
<keyword evidence="1 4" id="KW-0349">Heme</keyword>
<keyword evidence="7" id="KW-1185">Reference proteome</keyword>
<keyword evidence="2 4" id="KW-0479">Metal-binding</keyword>
<evidence type="ECO:0000256" key="1">
    <source>
        <dbReference type="ARBA" id="ARBA00022617"/>
    </source>
</evidence>
<dbReference type="Gene3D" id="1.10.760.10">
    <property type="entry name" value="Cytochrome c-like domain"/>
    <property type="match status" value="1"/>
</dbReference>
<reference evidence="6" key="1">
    <citation type="journal article" date="2014" name="Int. J. Syst. Evol. Microbiol.">
        <title>Complete genome sequence of Corynebacterium casei LMG S-19264T (=DSM 44701T), isolated from a smear-ripened cheese.</title>
        <authorList>
            <consortium name="US DOE Joint Genome Institute (JGI-PGF)"/>
            <person name="Walter F."/>
            <person name="Albersmeier A."/>
            <person name="Kalinowski J."/>
            <person name="Ruckert C."/>
        </authorList>
    </citation>
    <scope>NUCLEOTIDE SEQUENCE</scope>
    <source>
        <strain evidence="6">KCTC 12719</strain>
    </source>
</reference>
<name>A0A918VUI5_9FLAO</name>
<dbReference type="EMBL" id="BMXB01000001">
    <property type="protein sequence ID" value="GHA25394.1"/>
    <property type="molecule type" value="Genomic_DNA"/>
</dbReference>
<keyword evidence="3 4" id="KW-0408">Iron</keyword>
<dbReference type="GO" id="GO:0020037">
    <property type="term" value="F:heme binding"/>
    <property type="evidence" value="ECO:0007669"/>
    <property type="project" value="InterPro"/>
</dbReference>
<evidence type="ECO:0000313" key="7">
    <source>
        <dbReference type="Proteomes" id="UP000610456"/>
    </source>
</evidence>
<evidence type="ECO:0000256" key="3">
    <source>
        <dbReference type="ARBA" id="ARBA00023004"/>
    </source>
</evidence>
<proteinExistence type="predicted"/>
<protein>
    <recommendedName>
        <fullName evidence="5">Cytochrome c domain-containing protein</fullName>
    </recommendedName>
</protein>
<organism evidence="6 7">
    <name type="scientific">Salinimicrobium marinum</name>
    <dbReference type="NCBI Taxonomy" id="680283"/>
    <lineage>
        <taxon>Bacteria</taxon>
        <taxon>Pseudomonadati</taxon>
        <taxon>Bacteroidota</taxon>
        <taxon>Flavobacteriia</taxon>
        <taxon>Flavobacteriales</taxon>
        <taxon>Flavobacteriaceae</taxon>
        <taxon>Salinimicrobium</taxon>
    </lineage>
</organism>
<reference evidence="6" key="2">
    <citation type="submission" date="2020-09" db="EMBL/GenBank/DDBJ databases">
        <authorList>
            <person name="Sun Q."/>
            <person name="Kim S."/>
        </authorList>
    </citation>
    <scope>NUCLEOTIDE SEQUENCE</scope>
    <source>
        <strain evidence="6">KCTC 12719</strain>
    </source>
</reference>
<dbReference type="AlphaFoldDB" id="A0A918VUI5"/>
<dbReference type="InterPro" id="IPR036909">
    <property type="entry name" value="Cyt_c-like_dom_sf"/>
</dbReference>
<dbReference type="PROSITE" id="PS51007">
    <property type="entry name" value="CYTC"/>
    <property type="match status" value="1"/>
</dbReference>
<dbReference type="Proteomes" id="UP000610456">
    <property type="component" value="Unassembled WGS sequence"/>
</dbReference>
<dbReference type="Pfam" id="PF13442">
    <property type="entry name" value="Cytochrome_CBB3"/>
    <property type="match status" value="1"/>
</dbReference>
<evidence type="ECO:0000259" key="5">
    <source>
        <dbReference type="PROSITE" id="PS51007"/>
    </source>
</evidence>
<dbReference type="GO" id="GO:0046872">
    <property type="term" value="F:metal ion binding"/>
    <property type="evidence" value="ECO:0007669"/>
    <property type="project" value="UniProtKB-KW"/>
</dbReference>
<dbReference type="GO" id="GO:0009055">
    <property type="term" value="F:electron transfer activity"/>
    <property type="evidence" value="ECO:0007669"/>
    <property type="project" value="InterPro"/>
</dbReference>
<dbReference type="SUPFAM" id="SSF46626">
    <property type="entry name" value="Cytochrome c"/>
    <property type="match status" value="1"/>
</dbReference>